<dbReference type="Pfam" id="PF00589">
    <property type="entry name" value="Phage_integrase"/>
    <property type="match status" value="1"/>
</dbReference>
<evidence type="ECO:0000256" key="5">
    <source>
        <dbReference type="PROSITE-ProRule" id="PRU01248"/>
    </source>
</evidence>
<dbReference type="PROSITE" id="PS51900">
    <property type="entry name" value="CB"/>
    <property type="match status" value="1"/>
</dbReference>
<dbReference type="EMBL" id="LCMV01000019">
    <property type="protein sequence ID" value="KKU43677.1"/>
    <property type="molecule type" value="Genomic_DNA"/>
</dbReference>
<evidence type="ECO:0000313" key="8">
    <source>
        <dbReference type="EMBL" id="KKU43677.1"/>
    </source>
</evidence>
<dbReference type="Gene3D" id="1.10.150.130">
    <property type="match status" value="1"/>
</dbReference>
<keyword evidence="3 5" id="KW-0238">DNA-binding</keyword>
<feature type="domain" description="Tyr recombinase" evidence="6">
    <location>
        <begin position="110"/>
        <end position="295"/>
    </location>
</feature>
<evidence type="ECO:0000256" key="3">
    <source>
        <dbReference type="ARBA" id="ARBA00023125"/>
    </source>
</evidence>
<dbReference type="InterPro" id="IPR011010">
    <property type="entry name" value="DNA_brk_join_enz"/>
</dbReference>
<dbReference type="InterPro" id="IPR004107">
    <property type="entry name" value="Integrase_SAM-like_N"/>
</dbReference>
<dbReference type="InterPro" id="IPR013762">
    <property type="entry name" value="Integrase-like_cat_sf"/>
</dbReference>
<dbReference type="GO" id="GO:0003677">
    <property type="term" value="F:DNA binding"/>
    <property type="evidence" value="ECO:0007669"/>
    <property type="project" value="UniProtKB-UniRule"/>
</dbReference>
<evidence type="ECO:0000256" key="2">
    <source>
        <dbReference type="ARBA" id="ARBA00022908"/>
    </source>
</evidence>
<dbReference type="GO" id="GO:0006310">
    <property type="term" value="P:DNA recombination"/>
    <property type="evidence" value="ECO:0007669"/>
    <property type="project" value="UniProtKB-KW"/>
</dbReference>
<comment type="caution">
    <text evidence="8">The sequence shown here is derived from an EMBL/GenBank/DDBJ whole genome shotgun (WGS) entry which is preliminary data.</text>
</comment>
<dbReference type="Pfam" id="PF02899">
    <property type="entry name" value="Phage_int_SAM_1"/>
    <property type="match status" value="1"/>
</dbReference>
<evidence type="ECO:0000313" key="9">
    <source>
        <dbReference type="Proteomes" id="UP000034487"/>
    </source>
</evidence>
<accession>A0A0G1QFR7</accession>
<dbReference type="SUPFAM" id="SSF56349">
    <property type="entry name" value="DNA breaking-rejoining enzymes"/>
    <property type="match status" value="1"/>
</dbReference>
<dbReference type="Proteomes" id="UP000034487">
    <property type="component" value="Unassembled WGS sequence"/>
</dbReference>
<dbReference type="PROSITE" id="PS51898">
    <property type="entry name" value="TYR_RECOMBINASE"/>
    <property type="match status" value="1"/>
</dbReference>
<evidence type="ECO:0000256" key="4">
    <source>
        <dbReference type="ARBA" id="ARBA00023172"/>
    </source>
</evidence>
<sequence length="310" mass="34822">MTISRAVKDYLRFLETSKGASLHTVKNYRHYLTSFQTWAEANKVERIDQLSGEDVIDYQLSLLDPNGAKRSRATVNYYLIALRSLLKYLIGRDLTVLPPEKVGLSKVPSRQISFLERDEVMRLIEAAGDQTLGGKRNRSIVAVLFSSGLRISELLGLKRNQVNLATGEFSIRGKGGKVRPGFLSENALDTLGDYIDSRADTNPNLFIRHFKNPRLDSRKNALSHRAVQRLVGQAAVKAGVTKNVTPHQIRHSFATDLLRNGADLRSVQALLGHSSITTTQIYTHVTDRSLRDIHRRFHSSGTDIPLEKHR</sequence>
<protein>
    <submittedName>
        <fullName evidence="8">Tyrosine recombinase XerD</fullName>
    </submittedName>
</protein>
<comment type="similarity">
    <text evidence="1">Belongs to the 'phage' integrase family.</text>
</comment>
<keyword evidence="2" id="KW-0229">DNA integration</keyword>
<proteinExistence type="inferred from homology"/>
<dbReference type="PANTHER" id="PTHR30349">
    <property type="entry name" value="PHAGE INTEGRASE-RELATED"/>
    <property type="match status" value="1"/>
</dbReference>
<name>A0A0G1QFR7_9BACT</name>
<dbReference type="SUPFAM" id="SSF47823">
    <property type="entry name" value="lambda integrase-like, N-terminal domain"/>
    <property type="match status" value="1"/>
</dbReference>
<gene>
    <name evidence="8" type="ORF">UX60_C0019G0006</name>
</gene>
<dbReference type="Gene3D" id="1.10.443.10">
    <property type="entry name" value="Intergrase catalytic core"/>
    <property type="match status" value="1"/>
</dbReference>
<dbReference type="GO" id="GO:0015074">
    <property type="term" value="P:DNA integration"/>
    <property type="evidence" value="ECO:0007669"/>
    <property type="project" value="UniProtKB-KW"/>
</dbReference>
<organism evidence="8 9">
    <name type="scientific">Berkelbacteria bacterium GW2011_GWA2_46_7</name>
    <dbReference type="NCBI Taxonomy" id="1618335"/>
    <lineage>
        <taxon>Bacteria</taxon>
        <taxon>Candidatus Berkelbacteria</taxon>
    </lineage>
</organism>
<feature type="domain" description="Core-binding (CB)" evidence="7">
    <location>
        <begin position="1"/>
        <end position="90"/>
    </location>
</feature>
<dbReference type="AlphaFoldDB" id="A0A0G1QFR7"/>
<reference evidence="8 9" key="1">
    <citation type="journal article" date="2015" name="Nature">
        <title>rRNA introns, odd ribosomes, and small enigmatic genomes across a large radiation of phyla.</title>
        <authorList>
            <person name="Brown C.T."/>
            <person name="Hug L.A."/>
            <person name="Thomas B.C."/>
            <person name="Sharon I."/>
            <person name="Castelle C.J."/>
            <person name="Singh A."/>
            <person name="Wilkins M.J."/>
            <person name="Williams K.H."/>
            <person name="Banfield J.F."/>
        </authorList>
    </citation>
    <scope>NUCLEOTIDE SEQUENCE [LARGE SCALE GENOMIC DNA]</scope>
</reference>
<dbReference type="InterPro" id="IPR044068">
    <property type="entry name" value="CB"/>
</dbReference>
<keyword evidence="4" id="KW-0233">DNA recombination</keyword>
<dbReference type="InterPro" id="IPR010998">
    <property type="entry name" value="Integrase_recombinase_N"/>
</dbReference>
<evidence type="ECO:0000259" key="6">
    <source>
        <dbReference type="PROSITE" id="PS51898"/>
    </source>
</evidence>
<evidence type="ECO:0000259" key="7">
    <source>
        <dbReference type="PROSITE" id="PS51900"/>
    </source>
</evidence>
<dbReference type="InterPro" id="IPR050090">
    <property type="entry name" value="Tyrosine_recombinase_XerCD"/>
</dbReference>
<evidence type="ECO:0000256" key="1">
    <source>
        <dbReference type="ARBA" id="ARBA00008857"/>
    </source>
</evidence>
<dbReference type="InterPro" id="IPR002104">
    <property type="entry name" value="Integrase_catalytic"/>
</dbReference>
<dbReference type="PANTHER" id="PTHR30349:SF41">
    <property type="entry name" value="INTEGRASE_RECOMBINASE PROTEIN MJ0367-RELATED"/>
    <property type="match status" value="1"/>
</dbReference>